<dbReference type="PANTHER" id="PTHR37422">
    <property type="entry name" value="TEICHURONIC ACID BIOSYNTHESIS PROTEIN TUAE"/>
    <property type="match status" value="1"/>
</dbReference>
<proteinExistence type="predicted"/>
<sequence>MERHRALSINLKDALIAFGVSLLCGVLIVRYNLLIIPIIAGIILFLLSLCKYEFIFYLGISSFVFYNLAIIHFGSFDGKPYQIIWSMVFIAYTLKSLYHREQVLKFDKIDIPLFTLLAAYMLSLINSINSGITLKETIQLFYFILTFKIICASIKNKKEMIRVFHLVIIFGLIFIGIGLLTVFIGRAPFPQLVVDMSRKKISLNTHGILFQEAMRSVGRAIFTRVSSCFIDYVATANISCQILIILLVLIGGKHLGVQKKVLLSLAFLLGGILLIFTFSRAGMTTFILSAMLVMYFRKQFKSILIFLLVLISVIIFYQPLKVRMKEAGTLEQHSTRGHLALYWAACNIFLRSPLHGIGAGTFKELDKSPLAKDAKKKFNVWGWPDAHNMFLQCAAETGIIGLISLISIIGIYFHSLIKAIRIQEDSYYRDLLIGLTLANFCAVLMNLTMNAFGVDTFWVIAGVGYAAASLAHPSPNIK</sequence>
<dbReference type="GO" id="GO:0016020">
    <property type="term" value="C:membrane"/>
    <property type="evidence" value="ECO:0007669"/>
    <property type="project" value="UniProtKB-SubCell"/>
</dbReference>
<evidence type="ECO:0000256" key="1">
    <source>
        <dbReference type="ARBA" id="ARBA00004141"/>
    </source>
</evidence>
<gene>
    <name evidence="7" type="ORF">ENV41_04775</name>
</gene>
<evidence type="ECO:0000313" key="7">
    <source>
        <dbReference type="EMBL" id="HFZ09424.1"/>
    </source>
</evidence>
<accession>A0A7V3JAT1</accession>
<evidence type="ECO:0000256" key="2">
    <source>
        <dbReference type="ARBA" id="ARBA00022692"/>
    </source>
</evidence>
<comment type="caution">
    <text evidence="7">The sequence shown here is derived from an EMBL/GenBank/DDBJ whole genome shotgun (WGS) entry which is preliminary data.</text>
</comment>
<feature type="transmembrane region" description="Helical" evidence="5">
    <location>
        <begin position="302"/>
        <end position="320"/>
    </location>
</feature>
<feature type="transmembrane region" description="Helical" evidence="5">
    <location>
        <begin position="14"/>
        <end position="47"/>
    </location>
</feature>
<organism evidence="7">
    <name type="scientific">candidate division CPR3 bacterium</name>
    <dbReference type="NCBI Taxonomy" id="2268181"/>
    <lineage>
        <taxon>Bacteria</taxon>
        <taxon>Bacteria division CPR3</taxon>
    </lineage>
</organism>
<dbReference type="EMBL" id="DTGG01000147">
    <property type="protein sequence ID" value="HFZ09424.1"/>
    <property type="molecule type" value="Genomic_DNA"/>
</dbReference>
<feature type="transmembrane region" description="Helical" evidence="5">
    <location>
        <begin position="232"/>
        <end position="251"/>
    </location>
</feature>
<dbReference type="PANTHER" id="PTHR37422:SF17">
    <property type="entry name" value="O-ANTIGEN LIGASE"/>
    <property type="match status" value="1"/>
</dbReference>
<keyword evidence="7" id="KW-0436">Ligase</keyword>
<evidence type="ECO:0000256" key="5">
    <source>
        <dbReference type="SAM" id="Phobius"/>
    </source>
</evidence>
<name>A0A7V3JAT1_UNCC3</name>
<feature type="transmembrane region" description="Helical" evidence="5">
    <location>
        <begin position="263"/>
        <end position="296"/>
    </location>
</feature>
<reference evidence="7" key="1">
    <citation type="journal article" date="2020" name="mSystems">
        <title>Genome- and Community-Level Interaction Insights into Carbon Utilization and Element Cycling Functions of Hydrothermarchaeota in Hydrothermal Sediment.</title>
        <authorList>
            <person name="Zhou Z."/>
            <person name="Liu Y."/>
            <person name="Xu W."/>
            <person name="Pan J."/>
            <person name="Luo Z.H."/>
            <person name="Li M."/>
        </authorList>
    </citation>
    <scope>NUCLEOTIDE SEQUENCE [LARGE SCALE GENOMIC DNA]</scope>
    <source>
        <strain evidence="7">SpSt-757</strain>
    </source>
</reference>
<feature type="transmembrane region" description="Helical" evidence="5">
    <location>
        <begin position="54"/>
        <end position="74"/>
    </location>
</feature>
<keyword evidence="3 5" id="KW-1133">Transmembrane helix</keyword>
<evidence type="ECO:0000256" key="4">
    <source>
        <dbReference type="ARBA" id="ARBA00023136"/>
    </source>
</evidence>
<evidence type="ECO:0000259" key="6">
    <source>
        <dbReference type="Pfam" id="PF04932"/>
    </source>
</evidence>
<comment type="subcellular location">
    <subcellularLocation>
        <location evidence="1">Membrane</location>
        <topology evidence="1">Multi-pass membrane protein</topology>
    </subcellularLocation>
</comment>
<feature type="transmembrane region" description="Helical" evidence="5">
    <location>
        <begin position="80"/>
        <end position="98"/>
    </location>
</feature>
<keyword evidence="2 5" id="KW-0812">Transmembrane</keyword>
<feature type="transmembrane region" description="Helical" evidence="5">
    <location>
        <begin position="427"/>
        <end position="445"/>
    </location>
</feature>
<feature type="transmembrane region" description="Helical" evidence="5">
    <location>
        <begin position="138"/>
        <end position="154"/>
    </location>
</feature>
<dbReference type="GO" id="GO:0016874">
    <property type="term" value="F:ligase activity"/>
    <property type="evidence" value="ECO:0007669"/>
    <property type="project" value="UniProtKB-KW"/>
</dbReference>
<feature type="transmembrane region" description="Helical" evidence="5">
    <location>
        <begin position="389"/>
        <end position="415"/>
    </location>
</feature>
<feature type="domain" description="O-antigen ligase-related" evidence="6">
    <location>
        <begin position="265"/>
        <end position="405"/>
    </location>
</feature>
<keyword evidence="4 5" id="KW-0472">Membrane</keyword>
<dbReference type="Pfam" id="PF04932">
    <property type="entry name" value="Wzy_C"/>
    <property type="match status" value="1"/>
</dbReference>
<feature type="transmembrane region" description="Helical" evidence="5">
    <location>
        <begin position="166"/>
        <end position="189"/>
    </location>
</feature>
<dbReference type="AlphaFoldDB" id="A0A7V3JAT1"/>
<feature type="transmembrane region" description="Helical" evidence="5">
    <location>
        <begin position="110"/>
        <end position="132"/>
    </location>
</feature>
<protein>
    <submittedName>
        <fullName evidence="7">O-antigen ligase domain-containing protein</fullName>
    </submittedName>
</protein>
<evidence type="ECO:0000256" key="3">
    <source>
        <dbReference type="ARBA" id="ARBA00022989"/>
    </source>
</evidence>
<dbReference type="InterPro" id="IPR007016">
    <property type="entry name" value="O-antigen_ligase-rel_domated"/>
</dbReference>
<dbReference type="InterPro" id="IPR051533">
    <property type="entry name" value="WaaL-like"/>
</dbReference>